<sequence length="82" mass="8698">AAYEVYFNVYGETVGNGRTQSERLIDPERAHYLVKRSGDFGVLSAPGVGEAIAVQACRSCGLEILAPAHDPSYICPHCAASA</sequence>
<accession>X1MXN9</accession>
<proteinExistence type="predicted"/>
<organism evidence="1">
    <name type="scientific">marine sediment metagenome</name>
    <dbReference type="NCBI Taxonomy" id="412755"/>
    <lineage>
        <taxon>unclassified sequences</taxon>
        <taxon>metagenomes</taxon>
        <taxon>ecological metagenomes</taxon>
    </lineage>
</organism>
<dbReference type="AlphaFoldDB" id="X1MXN9"/>
<name>X1MXN9_9ZZZZ</name>
<protein>
    <submittedName>
        <fullName evidence="1">Uncharacterized protein</fullName>
    </submittedName>
</protein>
<evidence type="ECO:0000313" key="1">
    <source>
        <dbReference type="EMBL" id="GAI22806.1"/>
    </source>
</evidence>
<dbReference type="SUPFAM" id="SSF160930">
    <property type="entry name" value="FlhC-like"/>
    <property type="match status" value="1"/>
</dbReference>
<gene>
    <name evidence="1" type="ORF">S06H3_37343</name>
</gene>
<feature type="non-terminal residue" evidence="1">
    <location>
        <position position="1"/>
    </location>
</feature>
<dbReference type="EMBL" id="BARV01022682">
    <property type="protein sequence ID" value="GAI22806.1"/>
    <property type="molecule type" value="Genomic_DNA"/>
</dbReference>
<reference evidence="1" key="1">
    <citation type="journal article" date="2014" name="Front. Microbiol.">
        <title>High frequency of phylogenetically diverse reductive dehalogenase-homologous genes in deep subseafloor sedimentary metagenomes.</title>
        <authorList>
            <person name="Kawai M."/>
            <person name="Futagami T."/>
            <person name="Toyoda A."/>
            <person name="Takaki Y."/>
            <person name="Nishi S."/>
            <person name="Hori S."/>
            <person name="Arai W."/>
            <person name="Tsubouchi T."/>
            <person name="Morono Y."/>
            <person name="Uchiyama I."/>
            <person name="Ito T."/>
            <person name="Fujiyama A."/>
            <person name="Inagaki F."/>
            <person name="Takami H."/>
        </authorList>
    </citation>
    <scope>NUCLEOTIDE SEQUENCE</scope>
    <source>
        <strain evidence="1">Expedition CK06-06</strain>
    </source>
</reference>
<comment type="caution">
    <text evidence="1">The sequence shown here is derived from an EMBL/GenBank/DDBJ whole genome shotgun (WGS) entry which is preliminary data.</text>
</comment>